<dbReference type="Proteomes" id="UP000524535">
    <property type="component" value="Unassembled WGS sequence"/>
</dbReference>
<dbReference type="EMBL" id="JACIGY010000003">
    <property type="protein sequence ID" value="MBB4412444.1"/>
    <property type="molecule type" value="Genomic_DNA"/>
</dbReference>
<organism evidence="3 6">
    <name type="scientific">Aliirhizobium cellulosilyticum</name>
    <dbReference type="NCBI Taxonomy" id="393664"/>
    <lineage>
        <taxon>Bacteria</taxon>
        <taxon>Pseudomonadati</taxon>
        <taxon>Pseudomonadota</taxon>
        <taxon>Alphaproteobacteria</taxon>
        <taxon>Hyphomicrobiales</taxon>
        <taxon>Rhizobiaceae</taxon>
        <taxon>Aliirhizobium</taxon>
    </lineage>
</organism>
<evidence type="ECO:0000313" key="2">
    <source>
        <dbReference type="EMBL" id="MBB4412444.1"/>
    </source>
</evidence>
<gene>
    <name evidence="2" type="ORF">GGE31_002957</name>
    <name evidence="1" type="ORF">GGE33_003096</name>
    <name evidence="3" type="ORF">GGE35_002898</name>
</gene>
<keyword evidence="5" id="KW-1185">Reference proteome</keyword>
<evidence type="ECO:0000313" key="1">
    <source>
        <dbReference type="EMBL" id="MBB4349334.1"/>
    </source>
</evidence>
<dbReference type="RefSeq" id="WP_183824409.1">
    <property type="nucleotide sequence ID" value="NZ_JACIGW010000003.1"/>
</dbReference>
<protein>
    <submittedName>
        <fullName evidence="3">Uncharacterized protein</fullName>
    </submittedName>
</protein>
<evidence type="ECO:0000313" key="5">
    <source>
        <dbReference type="Proteomes" id="UP000524535"/>
    </source>
</evidence>
<accession>A0A7W6V0W1</accession>
<name>A0A7W6V0W1_9HYPH</name>
<dbReference type="EMBL" id="JACIHM010000003">
    <property type="protein sequence ID" value="MBB4447076.1"/>
    <property type="molecule type" value="Genomic_DNA"/>
</dbReference>
<comment type="caution">
    <text evidence="3">The sequence shown here is derived from an EMBL/GenBank/DDBJ whole genome shotgun (WGS) entry which is preliminary data.</text>
</comment>
<evidence type="ECO:0000313" key="3">
    <source>
        <dbReference type="EMBL" id="MBB4447076.1"/>
    </source>
</evidence>
<dbReference type="EMBL" id="JACIGW010000003">
    <property type="protein sequence ID" value="MBB4349334.1"/>
    <property type="molecule type" value="Genomic_DNA"/>
</dbReference>
<sequence length="171" mass="18921">MLATNTKIQRKFVAIIVHLNKVWRAIVAGSRSQRRTTSGGDYHSSSAVILEGLATPRARPRYYLVGDFEHADPRNEFDILHAVSKRYLSIEDAAARLRKSTDEVVRLTLSAGLSLPTEEILSRSTAAAMLMVSVYGVEERLRDGRLLSLSRVDVESRKSFEDLIGQGGGCC</sequence>
<evidence type="ECO:0000313" key="6">
    <source>
        <dbReference type="Proteomes" id="UP000576087"/>
    </source>
</evidence>
<dbReference type="Proteomes" id="UP000520770">
    <property type="component" value="Unassembled WGS sequence"/>
</dbReference>
<reference evidence="4 5" key="1">
    <citation type="submission" date="2020-08" db="EMBL/GenBank/DDBJ databases">
        <title>Genomic Encyclopedia of Type Strains, Phase IV (KMG-V): Genome sequencing to study the core and pangenomes of soil and plant-associated prokaryotes.</title>
        <authorList>
            <person name="Whitman W."/>
        </authorList>
    </citation>
    <scope>NUCLEOTIDE SEQUENCE [LARGE SCALE GENOMIC DNA]</scope>
    <source>
        <strain evidence="2 5">SEMIA 444</strain>
        <strain evidence="1 4">SEMIA 448</strain>
        <strain evidence="3 6">SEMIA 452</strain>
    </source>
</reference>
<dbReference type="AlphaFoldDB" id="A0A7W6V0W1"/>
<evidence type="ECO:0000313" key="4">
    <source>
        <dbReference type="Proteomes" id="UP000520770"/>
    </source>
</evidence>
<proteinExistence type="predicted"/>
<dbReference type="Proteomes" id="UP000576087">
    <property type="component" value="Unassembled WGS sequence"/>
</dbReference>